<evidence type="ECO:0000256" key="4">
    <source>
        <dbReference type="ARBA" id="ARBA00023015"/>
    </source>
</evidence>
<dbReference type="SMART" id="SM00439">
    <property type="entry name" value="BAH"/>
    <property type="match status" value="1"/>
</dbReference>
<feature type="region of interest" description="Disordered" evidence="9">
    <location>
        <begin position="595"/>
        <end position="625"/>
    </location>
</feature>
<dbReference type="Gene3D" id="1.20.920.10">
    <property type="entry name" value="Bromodomain-like"/>
    <property type="match status" value="1"/>
</dbReference>
<dbReference type="InterPro" id="IPR043151">
    <property type="entry name" value="BAH_sf"/>
</dbReference>
<dbReference type="Pfam" id="PF00439">
    <property type="entry name" value="Bromodomain"/>
    <property type="match status" value="1"/>
</dbReference>
<dbReference type="PRINTS" id="PR00503">
    <property type="entry name" value="BROMODOMAIN"/>
</dbReference>
<keyword evidence="2" id="KW-0677">Repeat</keyword>
<dbReference type="InterPro" id="IPR037382">
    <property type="entry name" value="Rsc/polybromo"/>
</dbReference>
<dbReference type="CDD" id="cd04369">
    <property type="entry name" value="Bromodomain"/>
    <property type="match status" value="1"/>
</dbReference>
<dbReference type="Pfam" id="PF01426">
    <property type="entry name" value="BAH"/>
    <property type="match status" value="1"/>
</dbReference>
<dbReference type="GO" id="GO:0003682">
    <property type="term" value="F:chromatin binding"/>
    <property type="evidence" value="ECO:0007669"/>
    <property type="project" value="InterPro"/>
</dbReference>
<comment type="subcellular location">
    <subcellularLocation>
        <location evidence="1">Nucleus</location>
    </subcellularLocation>
</comment>
<dbReference type="InterPro" id="IPR001487">
    <property type="entry name" value="Bromodomain"/>
</dbReference>
<dbReference type="SMART" id="SM00297">
    <property type="entry name" value="BROMO"/>
    <property type="match status" value="1"/>
</dbReference>
<evidence type="ECO:0000259" key="10">
    <source>
        <dbReference type="PROSITE" id="PS50014"/>
    </source>
</evidence>
<sequence length="785" mass="89048">MEDGVMPSKRRRTQVQHFESAPATNRRRQVEEEEEEEDEEMGEDELGEEDEEEEEEEEEEDEEEEEELVDANGQALSLRQKIELKISDVLGPRGAGRPSRSRLMLEADTRAQLLEAEREQRSRRGQSLSPLEQSPEPIVYPIMRRSDVVAMNSSQPPSTPPADVGVTRTRRGGATSGADTASLSPSGRPARLRTSSSRHLSPFTLQQRARGSSSRATNDAVDDGVDDDGDEADESIQPHQPRRSLKVTLGRSSNSFSLASRRHNQQQGGWLEEPIDGESAKRIYRNIVSKIRRYTDADGYKPAESLEDTPDPDEDPRYYKVVEKPTSLSAIWSRISASEYPTTEDFERDVLQLFENVRRYFRAGSDEYGSMLVLQRYYQHLTRSIADVMRPEMDHEAQDRNFASTKYGPAEEDDIEGSGQAVASGDKVNVDHLLYKGQKIVVGDWVHLSNPTDPARPIVAHVFATKTEHRPDGRRQDWITACYYLRPEQTKHPRTMLFWPDEVFRTNQQVDHHVEDILEMIFVMYHTRYLKGRPAEGQGGWKKKNPLYVCESRWHAEKEVFFKIKNWHIVMPDEVRSRKFEMVEFATPVSMPPKIKSPFLREVQGPGSLQEDSTKGPGHTSTTTSSTLVEAAAAGVDLLYGGGDDVPQMFKGWTDEMRAQRRRRKKEKEQAPKPPPKAQDESKKPPPIAQAIDRSLQSVLVSASGSLSGQPPPPTSELGYFKVLPAKTRELFSLDPETGNVVWSAGLPSYQSQTPIGEEEEARRKRFSLDYLYWNATRQGRTKQH</sequence>
<evidence type="ECO:0000313" key="12">
    <source>
        <dbReference type="EMBL" id="PWN93020.1"/>
    </source>
</evidence>
<feature type="compositionally biased region" description="Acidic residues" evidence="9">
    <location>
        <begin position="31"/>
        <end position="69"/>
    </location>
</feature>
<name>A0A316YTX2_9BASI</name>
<dbReference type="STRING" id="215250.A0A316YTX2"/>
<dbReference type="RefSeq" id="XP_025380218.1">
    <property type="nucleotide sequence ID" value="XM_025524600.1"/>
</dbReference>
<dbReference type="Proteomes" id="UP000245768">
    <property type="component" value="Unassembled WGS sequence"/>
</dbReference>
<evidence type="ECO:0000256" key="9">
    <source>
        <dbReference type="SAM" id="MobiDB-lite"/>
    </source>
</evidence>
<keyword evidence="4" id="KW-0805">Transcription regulation</keyword>
<evidence type="ECO:0000256" key="3">
    <source>
        <dbReference type="ARBA" id="ARBA00022853"/>
    </source>
</evidence>
<reference evidence="12 13" key="1">
    <citation type="journal article" date="2018" name="Mol. Biol. Evol.">
        <title>Broad Genomic Sampling Reveals a Smut Pathogenic Ancestry of the Fungal Clade Ustilaginomycotina.</title>
        <authorList>
            <person name="Kijpornyongpan T."/>
            <person name="Mondo S.J."/>
            <person name="Barry K."/>
            <person name="Sandor L."/>
            <person name="Lee J."/>
            <person name="Lipzen A."/>
            <person name="Pangilinan J."/>
            <person name="LaButti K."/>
            <person name="Hainaut M."/>
            <person name="Henrissat B."/>
            <person name="Grigoriev I.V."/>
            <person name="Spatafora J.W."/>
            <person name="Aime M.C."/>
        </authorList>
    </citation>
    <scope>NUCLEOTIDE SEQUENCE [LARGE SCALE GENOMIC DNA]</scope>
    <source>
        <strain evidence="12 13">MCA 4198</strain>
    </source>
</reference>
<gene>
    <name evidence="12" type="ORF">FA10DRAFT_298461</name>
</gene>
<keyword evidence="5 8" id="KW-0103">Bromodomain</keyword>
<dbReference type="InterPro" id="IPR001025">
    <property type="entry name" value="BAH_dom"/>
</dbReference>
<dbReference type="GeneID" id="37046516"/>
<feature type="compositionally biased region" description="Low complexity" evidence="9">
    <location>
        <begin position="91"/>
        <end position="102"/>
    </location>
</feature>
<dbReference type="PANTHER" id="PTHR16062">
    <property type="entry name" value="SWI/SNF-RELATED"/>
    <property type="match status" value="1"/>
</dbReference>
<keyword evidence="6" id="KW-0804">Transcription</keyword>
<feature type="domain" description="Bromo" evidence="10">
    <location>
        <begin position="298"/>
        <end position="368"/>
    </location>
</feature>
<dbReference type="InterPro" id="IPR036427">
    <property type="entry name" value="Bromodomain-like_sf"/>
</dbReference>
<feature type="domain" description="BAH" evidence="11">
    <location>
        <begin position="438"/>
        <end position="565"/>
    </location>
</feature>
<protein>
    <recommendedName>
        <fullName evidence="14">Bromo domain-containing protein</fullName>
    </recommendedName>
</protein>
<dbReference type="AlphaFoldDB" id="A0A316YTX2"/>
<evidence type="ECO:0000256" key="1">
    <source>
        <dbReference type="ARBA" id="ARBA00004123"/>
    </source>
</evidence>
<keyword evidence="7" id="KW-0539">Nucleus</keyword>
<dbReference type="SUPFAM" id="SSF47370">
    <property type="entry name" value="Bromodomain"/>
    <property type="match status" value="1"/>
</dbReference>
<dbReference type="GO" id="GO:0016586">
    <property type="term" value="C:RSC-type complex"/>
    <property type="evidence" value="ECO:0007669"/>
    <property type="project" value="InterPro"/>
</dbReference>
<dbReference type="EMBL" id="KZ819634">
    <property type="protein sequence ID" value="PWN93020.1"/>
    <property type="molecule type" value="Genomic_DNA"/>
</dbReference>
<feature type="compositionally biased region" description="Basic and acidic residues" evidence="9">
    <location>
        <begin position="103"/>
        <end position="122"/>
    </location>
</feature>
<feature type="compositionally biased region" description="Polar residues" evidence="9">
    <location>
        <begin position="193"/>
        <end position="217"/>
    </location>
</feature>
<keyword evidence="3" id="KW-0156">Chromatin regulator</keyword>
<dbReference type="Gene3D" id="2.30.30.490">
    <property type="match status" value="1"/>
</dbReference>
<evidence type="ECO:0000256" key="2">
    <source>
        <dbReference type="ARBA" id="ARBA00022737"/>
    </source>
</evidence>
<evidence type="ECO:0008006" key="14">
    <source>
        <dbReference type="Google" id="ProtNLM"/>
    </source>
</evidence>
<dbReference type="InParanoid" id="A0A316YTX2"/>
<evidence type="ECO:0000256" key="7">
    <source>
        <dbReference type="ARBA" id="ARBA00023242"/>
    </source>
</evidence>
<evidence type="ECO:0000256" key="6">
    <source>
        <dbReference type="ARBA" id="ARBA00023163"/>
    </source>
</evidence>
<evidence type="ECO:0000313" key="13">
    <source>
        <dbReference type="Proteomes" id="UP000245768"/>
    </source>
</evidence>
<accession>A0A316YTX2</accession>
<feature type="region of interest" description="Disordered" evidence="9">
    <location>
        <begin position="1"/>
        <end position="249"/>
    </location>
</feature>
<feature type="compositionally biased region" description="Acidic residues" evidence="9">
    <location>
        <begin position="220"/>
        <end position="234"/>
    </location>
</feature>
<dbReference type="GO" id="GO:0006368">
    <property type="term" value="P:transcription elongation by RNA polymerase II"/>
    <property type="evidence" value="ECO:0007669"/>
    <property type="project" value="TreeGrafter"/>
</dbReference>
<dbReference type="PANTHER" id="PTHR16062:SF21">
    <property type="entry name" value="CHROMATIN STRUCTURE-REMODELING COMPLEX SUBUNIT RSC1-RELATED"/>
    <property type="match status" value="1"/>
</dbReference>
<feature type="region of interest" description="Disordered" evidence="9">
    <location>
        <begin position="658"/>
        <end position="686"/>
    </location>
</feature>
<dbReference type="PROSITE" id="PS51038">
    <property type="entry name" value="BAH"/>
    <property type="match status" value="1"/>
</dbReference>
<evidence type="ECO:0000259" key="11">
    <source>
        <dbReference type="PROSITE" id="PS51038"/>
    </source>
</evidence>
<keyword evidence="13" id="KW-1185">Reference proteome</keyword>
<organism evidence="12 13">
    <name type="scientific">Acaromyces ingoldii</name>
    <dbReference type="NCBI Taxonomy" id="215250"/>
    <lineage>
        <taxon>Eukaryota</taxon>
        <taxon>Fungi</taxon>
        <taxon>Dikarya</taxon>
        <taxon>Basidiomycota</taxon>
        <taxon>Ustilaginomycotina</taxon>
        <taxon>Exobasidiomycetes</taxon>
        <taxon>Exobasidiales</taxon>
        <taxon>Cryptobasidiaceae</taxon>
        <taxon>Acaromyces</taxon>
    </lineage>
</organism>
<dbReference type="GO" id="GO:0006338">
    <property type="term" value="P:chromatin remodeling"/>
    <property type="evidence" value="ECO:0007669"/>
    <property type="project" value="InterPro"/>
</dbReference>
<dbReference type="OrthoDB" id="1742084at2759"/>
<evidence type="ECO:0000256" key="5">
    <source>
        <dbReference type="ARBA" id="ARBA00023117"/>
    </source>
</evidence>
<evidence type="ECO:0000256" key="8">
    <source>
        <dbReference type="PROSITE-ProRule" id="PRU00035"/>
    </source>
</evidence>
<proteinExistence type="predicted"/>
<dbReference type="PROSITE" id="PS50014">
    <property type="entry name" value="BROMODOMAIN_2"/>
    <property type="match status" value="1"/>
</dbReference>